<evidence type="ECO:0000256" key="2">
    <source>
        <dbReference type="ARBA" id="ARBA00006671"/>
    </source>
</evidence>
<reference evidence="8" key="4">
    <citation type="journal article" date="2021" name="Microb. Genom.">
        <title>A genomic epidemiological study shows that prevalence of antimicrobial resistance in Enterobacterales is associated with the livestock host, as well as antimicrobial usage.</title>
        <authorList>
            <person name="AbuOun M."/>
            <person name="Jones H."/>
            <person name="Stubberfield E."/>
            <person name="Gilson D."/>
            <person name="Shaw L.P."/>
            <person name="Hubbard A.T.M."/>
            <person name="Chau K.K."/>
            <person name="Sebra R."/>
            <person name="Peto T.E.A."/>
            <person name="Crook D.W."/>
            <person name="Read D.S."/>
            <person name="Gweon H.S."/>
            <person name="Walker A.S."/>
            <person name="Stoesser N."/>
            <person name="Smith R.P."/>
            <person name="Anjum M.F."/>
            <person name="On Behalf Of The Rehab Consortium."/>
        </authorList>
    </citation>
    <scope>NUCLEOTIDE SEQUENCE</scope>
    <source>
        <strain evidence="8">RHBSTW-00555</strain>
    </source>
</reference>
<evidence type="ECO:0000256" key="1">
    <source>
        <dbReference type="ARBA" id="ARBA00004561"/>
    </source>
</evidence>
<dbReference type="EMBL" id="CP055315">
    <property type="protein sequence ID" value="QLO51569.1"/>
    <property type="molecule type" value="Genomic_DNA"/>
</dbReference>
<evidence type="ECO:0000256" key="3">
    <source>
        <dbReference type="ARBA" id="ARBA00022729"/>
    </source>
</evidence>
<dbReference type="Pfam" id="PF00419">
    <property type="entry name" value="Fimbrial"/>
    <property type="match status" value="1"/>
</dbReference>
<dbReference type="GeneID" id="97394302"/>
<evidence type="ECO:0000313" key="8">
    <source>
        <dbReference type="EMBL" id="QLO51569.1"/>
    </source>
</evidence>
<dbReference type="EMBL" id="FZTC01000022">
    <property type="protein sequence ID" value="SNU36704.1"/>
    <property type="molecule type" value="Genomic_DNA"/>
</dbReference>
<feature type="domain" description="Fimbrial-type adhesion" evidence="6">
    <location>
        <begin position="200"/>
        <end position="345"/>
    </location>
</feature>
<dbReference type="Gene3D" id="2.60.40.1090">
    <property type="entry name" value="Fimbrial-type adhesion domain"/>
    <property type="match status" value="1"/>
</dbReference>
<reference evidence="10" key="1">
    <citation type="submission" date="2017-08" db="EMBL/GenBank/DDBJ databases">
        <authorList>
            <person name="Brisse S."/>
        </authorList>
    </citation>
    <scope>NUCLEOTIDE SEQUENCE [LARGE SCALE GENOMIC DNA]</scope>
    <source>
        <strain evidence="10">06D021</strain>
    </source>
</reference>
<dbReference type="SUPFAM" id="SSF49401">
    <property type="entry name" value="Bacterial adhesins"/>
    <property type="match status" value="1"/>
</dbReference>
<dbReference type="Proteomes" id="UP001458070">
    <property type="component" value="Unassembled WGS sequence"/>
</dbReference>
<comment type="subcellular location">
    <subcellularLocation>
        <location evidence="1">Fimbrium</location>
    </subcellularLocation>
</comment>
<dbReference type="GO" id="GO:0009289">
    <property type="term" value="C:pilus"/>
    <property type="evidence" value="ECO:0007669"/>
    <property type="project" value="UniProtKB-SubCell"/>
</dbReference>
<name>A0A285B6U9_9ENTR</name>
<keyword evidence="12" id="KW-1185">Reference proteome</keyword>
<sequence>MKRFLWAILAGLSALALSPQAMAATGWCETTSAGHAPFRNTFSFIETFTNPSQNQAGMTFPRLYRWNTGGNYNAKCDCGSYITGPTYFKATVPGMAATQSRGGVNYYQLNKYLEIASELYIAGGVNDYFPTPIDNKSNNNNQGFACNAGGSTFQSGSVGYVSLYFTRPFVGQVTIPPTVILNVYGTRISGSYGANPLTQISMSGSVTVPQSCEINTGQPINIDFGDIAGNNFKTANQMPTGFTPYEVNMTVACTNISAGVKIALSFQGTADSHDNTALVTTNSDIAVRIESITGTKIPVISGLLPVDLNYSTQTGDTTMKVYPINTTGNLPAGGGFTATATIQAEIE</sequence>
<dbReference type="InterPro" id="IPR036937">
    <property type="entry name" value="Adhesion_dom_fimbrial_sf"/>
</dbReference>
<reference evidence="11" key="3">
    <citation type="submission" date="2020-06" db="EMBL/GenBank/DDBJ databases">
        <title>REHAB project genomes.</title>
        <authorList>
            <person name="Shaw L.P."/>
        </authorList>
    </citation>
    <scope>NUCLEOTIDE SEQUENCE [LARGE SCALE GENOMIC DNA]</scope>
    <source>
        <strain evidence="11">RHBSTW-00555</strain>
    </source>
</reference>
<dbReference type="Proteomes" id="UP000510937">
    <property type="component" value="Chromosome"/>
</dbReference>
<dbReference type="Proteomes" id="UP000220639">
    <property type="component" value="Unassembled WGS sequence"/>
</dbReference>
<dbReference type="AlphaFoldDB" id="A0A285B6U9"/>
<feature type="chain" id="PRO_5044572323" evidence="5">
    <location>
        <begin position="24"/>
        <end position="347"/>
    </location>
</feature>
<evidence type="ECO:0000259" key="6">
    <source>
        <dbReference type="Pfam" id="PF00419"/>
    </source>
</evidence>
<dbReference type="RefSeq" id="WP_024359258.1">
    <property type="nucleotide sequence ID" value="NZ_CABGKG010000009.1"/>
</dbReference>
<dbReference type="PANTHER" id="PTHR33420:SF31">
    <property type="entry name" value="TYPE 1 FIMBRIN D-MANNOSE SPECIFIC ADHESIN"/>
    <property type="match status" value="1"/>
</dbReference>
<dbReference type="PANTHER" id="PTHR33420">
    <property type="entry name" value="FIMBRIAL SUBUNIT ELFA-RELATED"/>
    <property type="match status" value="1"/>
</dbReference>
<feature type="signal peptide" evidence="5">
    <location>
        <begin position="1"/>
        <end position="23"/>
    </location>
</feature>
<evidence type="ECO:0000313" key="10">
    <source>
        <dbReference type="Proteomes" id="UP000220639"/>
    </source>
</evidence>
<dbReference type="EMBL" id="JBCGEM010000002">
    <property type="protein sequence ID" value="MEM0623013.1"/>
    <property type="molecule type" value="Genomic_DNA"/>
</dbReference>
<reference evidence="9" key="2">
    <citation type="submission" date="2017-08" db="EMBL/GenBank/DDBJ databases">
        <authorList>
            <person name="de Groot N.N."/>
        </authorList>
    </citation>
    <scope>NUCLEOTIDE SEQUENCE [LARGE SCALE GENOMIC DNA]</scope>
    <source>
        <strain evidence="9">06D021</strain>
    </source>
</reference>
<gene>
    <name evidence="7" type="ORF">AAFL32_03800</name>
    <name evidence="8" type="ORF">HV234_08580</name>
    <name evidence="9" type="ORF">KOSB73_290191</name>
</gene>
<evidence type="ECO:0000313" key="9">
    <source>
        <dbReference type="EMBL" id="SNU36704.1"/>
    </source>
</evidence>
<evidence type="ECO:0000313" key="7">
    <source>
        <dbReference type="EMBL" id="MEM0623013.1"/>
    </source>
</evidence>
<keyword evidence="4" id="KW-0281">Fimbrium</keyword>
<proteinExistence type="inferred from homology"/>
<evidence type="ECO:0000256" key="4">
    <source>
        <dbReference type="ARBA" id="ARBA00023263"/>
    </source>
</evidence>
<protein>
    <submittedName>
        <fullName evidence="7">Fimbrial protein</fullName>
    </submittedName>
</protein>
<evidence type="ECO:0000256" key="5">
    <source>
        <dbReference type="SAM" id="SignalP"/>
    </source>
</evidence>
<dbReference type="InterPro" id="IPR050263">
    <property type="entry name" value="Bact_Fimbrial_Adh_Pro"/>
</dbReference>
<dbReference type="InterPro" id="IPR000259">
    <property type="entry name" value="Adhesion_dom_fimbrial"/>
</dbReference>
<dbReference type="InterPro" id="IPR008966">
    <property type="entry name" value="Adhesion_dom_sf"/>
</dbReference>
<dbReference type="GO" id="GO:0043709">
    <property type="term" value="P:cell adhesion involved in single-species biofilm formation"/>
    <property type="evidence" value="ECO:0007669"/>
    <property type="project" value="TreeGrafter"/>
</dbReference>
<keyword evidence="3 5" id="KW-0732">Signal</keyword>
<evidence type="ECO:0000313" key="12">
    <source>
        <dbReference type="Proteomes" id="UP001458070"/>
    </source>
</evidence>
<organism evidence="9 10">
    <name type="scientific">Klebsiella grimontii</name>
    <dbReference type="NCBI Taxonomy" id="2058152"/>
    <lineage>
        <taxon>Bacteria</taxon>
        <taxon>Pseudomonadati</taxon>
        <taxon>Pseudomonadota</taxon>
        <taxon>Gammaproteobacteria</taxon>
        <taxon>Enterobacterales</taxon>
        <taxon>Enterobacteriaceae</taxon>
        <taxon>Klebsiella/Raoultella group</taxon>
        <taxon>Klebsiella</taxon>
    </lineage>
</organism>
<comment type="similarity">
    <text evidence="2">Belongs to the fimbrial protein family.</text>
</comment>
<accession>A0A285B6U9</accession>
<reference evidence="7 12" key="5">
    <citation type="submission" date="2024-04" db="EMBL/GenBank/DDBJ databases">
        <title>Draft genome assemblies of urinary isolates.</title>
        <authorList>
            <person name="Appleberry H."/>
            <person name="Kula A."/>
            <person name="Wolfe A.J."/>
            <person name="Putonti C."/>
        </authorList>
    </citation>
    <scope>NUCLEOTIDE SEQUENCE [LARGE SCALE GENOMIC DNA]</scope>
    <source>
        <strain evidence="7 12">UMB12529</strain>
    </source>
</reference>
<evidence type="ECO:0000313" key="11">
    <source>
        <dbReference type="Proteomes" id="UP000510937"/>
    </source>
</evidence>